<gene>
    <name evidence="6" type="ORF">MMUR_08610</name>
</gene>
<evidence type="ECO:0000259" key="4">
    <source>
        <dbReference type="PROSITE" id="PS51077"/>
    </source>
</evidence>
<dbReference type="Pfam" id="PF09339">
    <property type="entry name" value="HTH_IclR"/>
    <property type="match status" value="1"/>
</dbReference>
<dbReference type="InterPro" id="IPR036390">
    <property type="entry name" value="WH_DNA-bd_sf"/>
</dbReference>
<sequence>MTAGKTLCNVSGEWLIEPPYGQVVEKVADESSVRVLERACEVLDCFTADDPRLRTADIRRLTGLPPTTVARIVKTLVAQQLLEKDGDEYRLGLRVLVWSAPATAGSDLIAAAGPMVEEVRDLTHETTGLNIRNGSSRVTVAVALSTYSVIYRAHVGQVRPLHAGAAGKIFMAFDRGAFDAALNKGLTRFTSNTPCDPEVLMAQLEDTRRNGWTYAREEIELGLNSVAAPVFDAAGSVVGALACGGPSHRLTDEACAEYGPTIAAAAMALSRRLGYTAHRGVTNLGTDTELVK</sequence>
<dbReference type="GO" id="GO:0045892">
    <property type="term" value="P:negative regulation of DNA-templated transcription"/>
    <property type="evidence" value="ECO:0007669"/>
    <property type="project" value="TreeGrafter"/>
</dbReference>
<proteinExistence type="predicted"/>
<accession>A0A7I9WG58</accession>
<feature type="domain" description="HTH iclR-type" evidence="4">
    <location>
        <begin position="33"/>
        <end position="93"/>
    </location>
</feature>
<dbReference type="Gene3D" id="3.30.450.40">
    <property type="match status" value="1"/>
</dbReference>
<dbReference type="InterPro" id="IPR005471">
    <property type="entry name" value="Tscrpt_reg_IclR_N"/>
</dbReference>
<evidence type="ECO:0000256" key="3">
    <source>
        <dbReference type="ARBA" id="ARBA00023163"/>
    </source>
</evidence>
<evidence type="ECO:0000313" key="6">
    <source>
        <dbReference type="EMBL" id="GFG56725.1"/>
    </source>
</evidence>
<dbReference type="AlphaFoldDB" id="A0A7I9WG58"/>
<organism evidence="6 7">
    <name type="scientific">Mycolicibacterium murale</name>
    <dbReference type="NCBI Taxonomy" id="182220"/>
    <lineage>
        <taxon>Bacteria</taxon>
        <taxon>Bacillati</taxon>
        <taxon>Actinomycetota</taxon>
        <taxon>Actinomycetes</taxon>
        <taxon>Mycobacteriales</taxon>
        <taxon>Mycobacteriaceae</taxon>
        <taxon>Mycolicibacterium</taxon>
    </lineage>
</organism>
<keyword evidence="1" id="KW-0805">Transcription regulation</keyword>
<dbReference type="InterPro" id="IPR050707">
    <property type="entry name" value="HTH_MetabolicPath_Reg"/>
</dbReference>
<dbReference type="Pfam" id="PF01614">
    <property type="entry name" value="IclR_C"/>
    <property type="match status" value="1"/>
</dbReference>
<keyword evidence="3" id="KW-0804">Transcription</keyword>
<evidence type="ECO:0000259" key="5">
    <source>
        <dbReference type="PROSITE" id="PS51078"/>
    </source>
</evidence>
<dbReference type="RefSeq" id="WP_246243591.1">
    <property type="nucleotide sequence ID" value="NZ_BAAAMC010000028.1"/>
</dbReference>
<dbReference type="GO" id="GO:0003700">
    <property type="term" value="F:DNA-binding transcription factor activity"/>
    <property type="evidence" value="ECO:0007669"/>
    <property type="project" value="TreeGrafter"/>
</dbReference>
<dbReference type="EMBL" id="BLKT01000003">
    <property type="protein sequence ID" value="GFG56725.1"/>
    <property type="molecule type" value="Genomic_DNA"/>
</dbReference>
<dbReference type="PANTHER" id="PTHR30136:SF35">
    <property type="entry name" value="HTH-TYPE TRANSCRIPTIONAL REGULATOR RV1719"/>
    <property type="match status" value="1"/>
</dbReference>
<dbReference type="SMART" id="SM00346">
    <property type="entry name" value="HTH_ICLR"/>
    <property type="match status" value="1"/>
</dbReference>
<dbReference type="PROSITE" id="PS51077">
    <property type="entry name" value="HTH_ICLR"/>
    <property type="match status" value="1"/>
</dbReference>
<dbReference type="InterPro" id="IPR014757">
    <property type="entry name" value="Tscrpt_reg_IclR_C"/>
</dbReference>
<name>A0A7I9WG58_9MYCO</name>
<dbReference type="GO" id="GO:0003677">
    <property type="term" value="F:DNA binding"/>
    <property type="evidence" value="ECO:0007669"/>
    <property type="project" value="UniProtKB-KW"/>
</dbReference>
<evidence type="ECO:0000256" key="2">
    <source>
        <dbReference type="ARBA" id="ARBA00023125"/>
    </source>
</evidence>
<feature type="domain" description="IclR-ED" evidence="5">
    <location>
        <begin position="94"/>
        <end position="275"/>
    </location>
</feature>
<reference evidence="6 7" key="1">
    <citation type="journal article" date="2019" name="Emerg. Microbes Infect.">
        <title>Comprehensive subspecies identification of 175 nontuberculous mycobacteria species based on 7547 genomic profiles.</title>
        <authorList>
            <person name="Matsumoto Y."/>
            <person name="Kinjo T."/>
            <person name="Motooka D."/>
            <person name="Nabeya D."/>
            <person name="Jung N."/>
            <person name="Uechi K."/>
            <person name="Horii T."/>
            <person name="Iida T."/>
            <person name="Fujita J."/>
            <person name="Nakamura S."/>
        </authorList>
    </citation>
    <scope>NUCLEOTIDE SEQUENCE [LARGE SCALE GENOMIC DNA]</scope>
    <source>
        <strain evidence="6 7">JCM 13392</strain>
    </source>
</reference>
<dbReference type="PROSITE" id="PS51078">
    <property type="entry name" value="ICLR_ED"/>
    <property type="match status" value="1"/>
</dbReference>
<protein>
    <submittedName>
        <fullName evidence="6">IclR family transcriptional regulator</fullName>
    </submittedName>
</protein>
<dbReference type="InterPro" id="IPR036388">
    <property type="entry name" value="WH-like_DNA-bd_sf"/>
</dbReference>
<dbReference type="SUPFAM" id="SSF46785">
    <property type="entry name" value="Winged helix' DNA-binding domain"/>
    <property type="match status" value="1"/>
</dbReference>
<dbReference type="PANTHER" id="PTHR30136">
    <property type="entry name" value="HELIX-TURN-HELIX TRANSCRIPTIONAL REGULATOR, ICLR FAMILY"/>
    <property type="match status" value="1"/>
</dbReference>
<dbReference type="Proteomes" id="UP000465241">
    <property type="component" value="Unassembled WGS sequence"/>
</dbReference>
<comment type="caution">
    <text evidence="6">The sequence shown here is derived from an EMBL/GenBank/DDBJ whole genome shotgun (WGS) entry which is preliminary data.</text>
</comment>
<dbReference type="InterPro" id="IPR029016">
    <property type="entry name" value="GAF-like_dom_sf"/>
</dbReference>
<evidence type="ECO:0000313" key="7">
    <source>
        <dbReference type="Proteomes" id="UP000465241"/>
    </source>
</evidence>
<evidence type="ECO:0000256" key="1">
    <source>
        <dbReference type="ARBA" id="ARBA00023015"/>
    </source>
</evidence>
<dbReference type="Gene3D" id="1.10.10.10">
    <property type="entry name" value="Winged helix-like DNA-binding domain superfamily/Winged helix DNA-binding domain"/>
    <property type="match status" value="1"/>
</dbReference>
<dbReference type="SUPFAM" id="SSF55781">
    <property type="entry name" value="GAF domain-like"/>
    <property type="match status" value="1"/>
</dbReference>
<keyword evidence="2" id="KW-0238">DNA-binding</keyword>
<keyword evidence="7" id="KW-1185">Reference proteome</keyword>